<protein>
    <submittedName>
        <fullName evidence="2">SUF system FeS assembly protein, NifU family</fullName>
    </submittedName>
</protein>
<dbReference type="SUPFAM" id="SSF82649">
    <property type="entry name" value="SufE/NifU"/>
    <property type="match status" value="1"/>
</dbReference>
<dbReference type="AlphaFoldDB" id="F2NSV4"/>
<dbReference type="RefSeq" id="WP_013701688.1">
    <property type="nucleotide sequence ID" value="NC_015385.1"/>
</dbReference>
<dbReference type="EMBL" id="CP002631">
    <property type="protein sequence ID" value="AEB14406.1"/>
    <property type="molecule type" value="Genomic_DNA"/>
</dbReference>
<dbReference type="KEGG" id="tsu:Tresu_1506"/>
<dbReference type="STRING" id="869209.Tresu_1506"/>
<accession>F2NSV4</accession>
<gene>
    <name evidence="2" type="ordered locus">Tresu_1506</name>
</gene>
<dbReference type="Proteomes" id="UP000006852">
    <property type="component" value="Chromosome"/>
</dbReference>
<feature type="domain" description="NIF system FeS cluster assembly NifU N-terminal" evidence="1">
    <location>
        <begin position="7"/>
        <end position="95"/>
    </location>
</feature>
<reference evidence="2 3" key="1">
    <citation type="journal article" date="2011" name="Stand. Genomic Sci.">
        <title>Complete genome sequence of Treponema succinifaciens type strain (6091).</title>
        <authorList>
            <person name="Han C."/>
            <person name="Gronow S."/>
            <person name="Teshima H."/>
            <person name="Lapidus A."/>
            <person name="Nolan M."/>
            <person name="Lucas S."/>
            <person name="Hammon N."/>
            <person name="Deshpande S."/>
            <person name="Cheng J.F."/>
            <person name="Zeytun A."/>
            <person name="Tapia R."/>
            <person name="Goodwin L."/>
            <person name="Pitluck S."/>
            <person name="Liolios K."/>
            <person name="Pagani I."/>
            <person name="Ivanova N."/>
            <person name="Mavromatis K."/>
            <person name="Mikhailova N."/>
            <person name="Huntemann M."/>
            <person name="Pati A."/>
            <person name="Chen A."/>
            <person name="Palaniappan K."/>
            <person name="Land M."/>
            <person name="Hauser L."/>
            <person name="Brambilla E.M."/>
            <person name="Rohde M."/>
            <person name="Goker M."/>
            <person name="Woyke T."/>
            <person name="Bristow J."/>
            <person name="Eisen J.A."/>
            <person name="Markowitz V."/>
            <person name="Hugenholtz P."/>
            <person name="Kyrpides N.C."/>
            <person name="Klenk H.P."/>
            <person name="Detter J.C."/>
        </authorList>
    </citation>
    <scope>NUCLEOTIDE SEQUENCE [LARGE SCALE GENOMIC DNA]</scope>
    <source>
        <strain evidence="3">ATCC 33096 / DSM 2489 / 6091</strain>
    </source>
</reference>
<dbReference type="HOGENOM" id="CLU_079283_4_0_12"/>
<keyword evidence="3" id="KW-1185">Reference proteome</keyword>
<evidence type="ECO:0000313" key="3">
    <source>
        <dbReference type="Proteomes" id="UP000006852"/>
    </source>
</evidence>
<dbReference type="GO" id="GO:0005506">
    <property type="term" value="F:iron ion binding"/>
    <property type="evidence" value="ECO:0007669"/>
    <property type="project" value="InterPro"/>
</dbReference>
<dbReference type="PANTHER" id="PTHR10093">
    <property type="entry name" value="IRON-SULFUR CLUSTER ASSEMBLY ENZYME NIFU HOMOLOG"/>
    <property type="match status" value="1"/>
</dbReference>
<proteinExistence type="predicted"/>
<name>F2NSV4_TRES6</name>
<dbReference type="NCBIfam" id="TIGR01994">
    <property type="entry name" value="SUF_scaf_2"/>
    <property type="match status" value="1"/>
</dbReference>
<sequence>MDLKSLYQEILNEHNLNPTHKGVMENPTFTLQGVNPSCGDNIYLQLKIDDNGIISEGSFNGSGCAVSQASVDMMLDDIIGKPKDEALRLASLFMDMIYGKIEDDNALEELDEAASLKNISKMPARVKCAVLGWHTMEEMLKNGKTAGQGSVEHCTTE</sequence>
<dbReference type="Gene3D" id="3.90.1010.10">
    <property type="match status" value="1"/>
</dbReference>
<dbReference type="GeneID" id="302998665"/>
<dbReference type="OrthoDB" id="9804157at2"/>
<organism evidence="2 3">
    <name type="scientific">Treponema succinifaciens (strain ATCC 33096 / DSM 2489 / 6091)</name>
    <dbReference type="NCBI Taxonomy" id="869209"/>
    <lineage>
        <taxon>Bacteria</taxon>
        <taxon>Pseudomonadati</taxon>
        <taxon>Spirochaetota</taxon>
        <taxon>Spirochaetia</taxon>
        <taxon>Spirochaetales</taxon>
        <taxon>Treponemataceae</taxon>
        <taxon>Treponema</taxon>
    </lineage>
</organism>
<evidence type="ECO:0000313" key="2">
    <source>
        <dbReference type="EMBL" id="AEB14406.1"/>
    </source>
</evidence>
<dbReference type="Pfam" id="PF01592">
    <property type="entry name" value="NifU_N"/>
    <property type="match status" value="1"/>
</dbReference>
<dbReference type="InterPro" id="IPR002871">
    <property type="entry name" value="NIF_FeS_clus_asmbl_NifU_N"/>
</dbReference>
<evidence type="ECO:0000259" key="1">
    <source>
        <dbReference type="Pfam" id="PF01592"/>
    </source>
</evidence>
<reference evidence="3" key="2">
    <citation type="submission" date="2011-04" db="EMBL/GenBank/DDBJ databases">
        <title>The complete genome of chromosome of Treponema succinifaciens DSM 2489.</title>
        <authorList>
            <person name="Lucas S."/>
            <person name="Copeland A."/>
            <person name="Lapidus A."/>
            <person name="Bruce D."/>
            <person name="Goodwin L."/>
            <person name="Pitluck S."/>
            <person name="Peters L."/>
            <person name="Kyrpides N."/>
            <person name="Mavromatis K."/>
            <person name="Ivanova N."/>
            <person name="Ovchinnikova G."/>
            <person name="Teshima H."/>
            <person name="Detter J.C."/>
            <person name="Tapia R."/>
            <person name="Han C."/>
            <person name="Land M."/>
            <person name="Hauser L."/>
            <person name="Markowitz V."/>
            <person name="Cheng J.-F."/>
            <person name="Hugenholtz P."/>
            <person name="Woyke T."/>
            <person name="Wu D."/>
            <person name="Gronow S."/>
            <person name="Wellnitz S."/>
            <person name="Brambilla E."/>
            <person name="Klenk H.-P."/>
            <person name="Eisen J.A."/>
        </authorList>
    </citation>
    <scope>NUCLEOTIDE SEQUENCE [LARGE SCALE GENOMIC DNA]</scope>
    <source>
        <strain evidence="3">ATCC 33096 / DSM 2489 / 6091</strain>
    </source>
</reference>
<dbReference type="CDD" id="cd06664">
    <property type="entry name" value="IscU_like"/>
    <property type="match status" value="1"/>
</dbReference>
<dbReference type="GO" id="GO:0051536">
    <property type="term" value="F:iron-sulfur cluster binding"/>
    <property type="evidence" value="ECO:0007669"/>
    <property type="project" value="InterPro"/>
</dbReference>
<dbReference type="eggNOG" id="COG0822">
    <property type="taxonomic scope" value="Bacteria"/>
</dbReference>
<dbReference type="GO" id="GO:0016226">
    <property type="term" value="P:iron-sulfur cluster assembly"/>
    <property type="evidence" value="ECO:0007669"/>
    <property type="project" value="InterPro"/>
</dbReference>